<gene>
    <name evidence="1" type="ORF">PGLA2088_LOCUS41684</name>
</gene>
<dbReference type="GO" id="GO:0005829">
    <property type="term" value="C:cytosol"/>
    <property type="evidence" value="ECO:0007669"/>
    <property type="project" value="TreeGrafter"/>
</dbReference>
<dbReference type="EMBL" id="CAJNNW010033947">
    <property type="protein sequence ID" value="CAE8721033.1"/>
    <property type="molecule type" value="Genomic_DNA"/>
</dbReference>
<dbReference type="Pfam" id="PF01535">
    <property type="entry name" value="PPR"/>
    <property type="match status" value="3"/>
</dbReference>
<dbReference type="Pfam" id="PF00300">
    <property type="entry name" value="His_Phos_1"/>
    <property type="match status" value="2"/>
</dbReference>
<dbReference type="GO" id="GO:0016791">
    <property type="term" value="F:phosphatase activity"/>
    <property type="evidence" value="ECO:0007669"/>
    <property type="project" value="TreeGrafter"/>
</dbReference>
<name>A0A813L7V7_POLGL</name>
<dbReference type="PANTHER" id="PTHR48100:SF33">
    <property type="entry name" value="PEPTIDASE S54 RHOMBOID DOMAIN-CONTAINING PROTEIN"/>
    <property type="match status" value="1"/>
</dbReference>
<proteinExistence type="predicted"/>
<sequence length="683" mass="74751">VQLAALRLRPSEISFNAAISACESGQWEFALGLLRSMPESRFAPNVISLNAATSSCEKASCWKEALSLLTRMPSMQLVPDTISYNAAISSCEQAGPLRATLSLLNDMFLERAQPDAISFTATLRACEKHGEWKSVPEVISKMRQRKLRDFPLADFGALPPSSEAKPVVSDLGDLPPASEAKPVVSSEAKPVVSDLGRTGGECIFFLENARRVPFLDAVRDMTCEAVNVRASGHPFVRAWAETAAGDVIGKVAEWPAKNCNKQPSWFSARNLGFQLAEHLEATLRIELWDERSRLGTLSTPLKTLGAHCSLTLDIEPATGNGAAKSSVSFQILDSKALPKGRKVIYFVRHGESQWNKAQSKMNLHEMARTTDHGLSDKGRKQTEALSKQIQEEVAKVSAGEKGDPALAAILKPDVVFTSPLCRALETAVIGLLPVLGGVGERQRELVFMANAKEKQNFGGLDTHCTKQGREIVENGLEELRALYADQENKEMVNSYGTLFFDTEEVQDKWWPEGQSESSQQLLVRMQEFMNQLLYSPHTNIVVVGHSLFIRSILRKFLSDDFRREQPQLAFSLGHDKLSNCGVVRAELDPSRSLEESPLVKAELVLGSELMSEGSGMLSCCSAASANDIQLKYSDGIELLPENPSIAYSPAQNATEEAISSAQNAAVEVTDPSKSKNEILELCK</sequence>
<dbReference type="InterPro" id="IPR002885">
    <property type="entry name" value="PPR_rpt"/>
</dbReference>
<evidence type="ECO:0000313" key="1">
    <source>
        <dbReference type="EMBL" id="CAE8721033.1"/>
    </source>
</evidence>
<evidence type="ECO:0000313" key="2">
    <source>
        <dbReference type="Proteomes" id="UP000626109"/>
    </source>
</evidence>
<dbReference type="InterPro" id="IPR011990">
    <property type="entry name" value="TPR-like_helical_dom_sf"/>
</dbReference>
<feature type="non-terminal residue" evidence="1">
    <location>
        <position position="1"/>
    </location>
</feature>
<protein>
    <submittedName>
        <fullName evidence="1">Uncharacterized protein</fullName>
    </submittedName>
</protein>
<dbReference type="PANTHER" id="PTHR48100">
    <property type="entry name" value="BROAD-SPECIFICITY PHOSPHATASE YOR283W-RELATED"/>
    <property type="match status" value="1"/>
</dbReference>
<comment type="caution">
    <text evidence="1">The sequence shown here is derived from an EMBL/GenBank/DDBJ whole genome shotgun (WGS) entry which is preliminary data.</text>
</comment>
<dbReference type="AlphaFoldDB" id="A0A813L7V7"/>
<dbReference type="Gene3D" id="1.25.40.10">
    <property type="entry name" value="Tetratricopeptide repeat domain"/>
    <property type="match status" value="1"/>
</dbReference>
<dbReference type="SMART" id="SM00855">
    <property type="entry name" value="PGAM"/>
    <property type="match status" value="1"/>
</dbReference>
<dbReference type="Proteomes" id="UP000626109">
    <property type="component" value="Unassembled WGS sequence"/>
</dbReference>
<reference evidence="1" key="1">
    <citation type="submission" date="2021-02" db="EMBL/GenBank/DDBJ databases">
        <authorList>
            <person name="Dougan E. K."/>
            <person name="Rhodes N."/>
            <person name="Thang M."/>
            <person name="Chan C."/>
        </authorList>
    </citation>
    <scope>NUCLEOTIDE SEQUENCE</scope>
</reference>
<dbReference type="SUPFAM" id="SSF53254">
    <property type="entry name" value="Phosphoglycerate mutase-like"/>
    <property type="match status" value="1"/>
</dbReference>
<dbReference type="CDD" id="cd07067">
    <property type="entry name" value="HP_PGM_like"/>
    <property type="match status" value="1"/>
</dbReference>
<dbReference type="InterPro" id="IPR029033">
    <property type="entry name" value="His_PPase_superfam"/>
</dbReference>
<dbReference type="InterPro" id="IPR050275">
    <property type="entry name" value="PGM_Phosphatase"/>
</dbReference>
<accession>A0A813L7V7</accession>
<dbReference type="InterPro" id="IPR013078">
    <property type="entry name" value="His_Pase_superF_clade-1"/>
</dbReference>
<organism evidence="1 2">
    <name type="scientific">Polarella glacialis</name>
    <name type="common">Dinoflagellate</name>
    <dbReference type="NCBI Taxonomy" id="89957"/>
    <lineage>
        <taxon>Eukaryota</taxon>
        <taxon>Sar</taxon>
        <taxon>Alveolata</taxon>
        <taxon>Dinophyceae</taxon>
        <taxon>Suessiales</taxon>
        <taxon>Suessiaceae</taxon>
        <taxon>Polarella</taxon>
    </lineage>
</organism>
<dbReference type="Gene3D" id="3.40.50.1240">
    <property type="entry name" value="Phosphoglycerate mutase-like"/>
    <property type="match status" value="1"/>
</dbReference>